<reference evidence="2" key="2">
    <citation type="submission" date="2020-09" db="EMBL/GenBank/DDBJ databases">
        <authorList>
            <person name="Sun Q."/>
            <person name="Ohkuma M."/>
        </authorList>
    </citation>
    <scope>NUCLEOTIDE SEQUENCE</scope>
    <source>
        <strain evidence="2">JCM 14359</strain>
    </source>
</reference>
<keyword evidence="1" id="KW-1133">Transmembrane helix</keyword>
<evidence type="ECO:0008006" key="4">
    <source>
        <dbReference type="Google" id="ProtNLM"/>
    </source>
</evidence>
<feature type="transmembrane region" description="Helical" evidence="1">
    <location>
        <begin position="14"/>
        <end position="32"/>
    </location>
</feature>
<reference evidence="2" key="1">
    <citation type="journal article" date="2014" name="Int. J. Syst. Evol. Microbiol.">
        <title>Complete genome sequence of Corynebacterium casei LMG S-19264T (=DSM 44701T), isolated from a smear-ripened cheese.</title>
        <authorList>
            <consortium name="US DOE Joint Genome Institute (JGI-PGF)"/>
            <person name="Walter F."/>
            <person name="Albersmeier A."/>
            <person name="Kalinowski J."/>
            <person name="Ruckert C."/>
        </authorList>
    </citation>
    <scope>NUCLEOTIDE SEQUENCE</scope>
    <source>
        <strain evidence="2">JCM 14359</strain>
    </source>
</reference>
<sequence length="61" mass="6204">MTGGVLPLEGVTDAPVAVVLAVGSAALLCLVTEELLGTVPETPTTLFFVGVLAIFLLDVLH</sequence>
<keyword evidence="3" id="KW-1185">Reference proteome</keyword>
<dbReference type="EMBL" id="BMOC01000001">
    <property type="protein sequence ID" value="GGI93891.1"/>
    <property type="molecule type" value="Genomic_DNA"/>
</dbReference>
<feature type="transmembrane region" description="Helical" evidence="1">
    <location>
        <begin position="44"/>
        <end position="60"/>
    </location>
</feature>
<proteinExistence type="predicted"/>
<gene>
    <name evidence="2" type="ORF">GCM10008995_00060</name>
</gene>
<organism evidence="2 3">
    <name type="scientific">Halobellus salinus</name>
    <dbReference type="NCBI Taxonomy" id="931585"/>
    <lineage>
        <taxon>Archaea</taxon>
        <taxon>Methanobacteriati</taxon>
        <taxon>Methanobacteriota</taxon>
        <taxon>Stenosarchaea group</taxon>
        <taxon>Halobacteria</taxon>
        <taxon>Halobacteriales</taxon>
        <taxon>Haloferacaceae</taxon>
        <taxon>Halobellus</taxon>
    </lineage>
</organism>
<dbReference type="AlphaFoldDB" id="A0A830E6E2"/>
<keyword evidence="1" id="KW-0812">Transmembrane</keyword>
<evidence type="ECO:0000256" key="1">
    <source>
        <dbReference type="SAM" id="Phobius"/>
    </source>
</evidence>
<evidence type="ECO:0000313" key="3">
    <source>
        <dbReference type="Proteomes" id="UP000653099"/>
    </source>
</evidence>
<accession>A0A830E6E2</accession>
<dbReference type="Proteomes" id="UP000653099">
    <property type="component" value="Unassembled WGS sequence"/>
</dbReference>
<evidence type="ECO:0000313" key="2">
    <source>
        <dbReference type="EMBL" id="GGI93891.1"/>
    </source>
</evidence>
<comment type="caution">
    <text evidence="2">The sequence shown here is derived from an EMBL/GenBank/DDBJ whole genome shotgun (WGS) entry which is preliminary data.</text>
</comment>
<protein>
    <recommendedName>
        <fullName evidence="4">ZIP family metal transporter</fullName>
    </recommendedName>
</protein>
<keyword evidence="1" id="KW-0472">Membrane</keyword>
<dbReference type="RefSeq" id="WP_229663671.1">
    <property type="nucleotide sequence ID" value="NZ_BMOC01000001.1"/>
</dbReference>
<name>A0A830E6E2_9EURY</name>